<keyword evidence="2" id="KW-1185">Reference proteome</keyword>
<evidence type="ECO:0000313" key="2">
    <source>
        <dbReference type="Proteomes" id="UP001516464"/>
    </source>
</evidence>
<evidence type="ECO:0000313" key="1">
    <source>
        <dbReference type="EMBL" id="KAF7677268.1"/>
    </source>
</evidence>
<dbReference type="EMBL" id="SBIQ01000435">
    <property type="protein sequence ID" value="KAF7677268.1"/>
    <property type="molecule type" value="Genomic_DNA"/>
</dbReference>
<comment type="caution">
    <text evidence="1">The sequence shown here is derived from an EMBL/GenBank/DDBJ whole genome shotgun (WGS) entry which is preliminary data.</text>
</comment>
<reference evidence="1 2" key="1">
    <citation type="submission" date="2019-01" db="EMBL/GenBank/DDBJ databases">
        <title>Genomes sequencing and comparative genomics of infectious freshwater microsporidia, Cucumispora dikerogammari and Thelohania contejeani.</title>
        <authorList>
            <person name="Cormier A."/>
            <person name="Giraud I."/>
            <person name="Wattier R."/>
            <person name="Teixeira M."/>
            <person name="Grandjean F."/>
            <person name="Rigaud T."/>
            <person name="Cordaux R."/>
        </authorList>
    </citation>
    <scope>NUCLEOTIDE SEQUENCE [LARGE SCALE GENOMIC DNA]</scope>
    <source>
        <strain evidence="1">T1</strain>
        <tissue evidence="1">Spores</tissue>
    </source>
</reference>
<proteinExistence type="predicted"/>
<feature type="non-terminal residue" evidence="1">
    <location>
        <position position="1"/>
    </location>
</feature>
<accession>A0ABQ7HVF6</accession>
<sequence length="297" mass="33624">ITNVNNHIIESSTLELTENDIERIRNIITEEIVNLKIYDINNNSGDNSDEKVGAENEELNMSGNFYDSCGNKTNDIRDVCTVLNVIYTIDHNNRVAEINDFNADNKTTDDILIDDNINNANSSINDDNNNHGPLIQEAHNIEGDNITNEDTSIEQHTLVNNIDAGFNNRALSNDIIDSVNTGNISNVVSLENTVVNILDAKTINFSTGDDIITISNTNALFIEEAILLEKKKFEKLFQLNDGYIPCNYIFKEPVYEEPENTVSDDQQFPPEISRRGLSRYRKQKTYTKTGWKIFETH</sequence>
<protein>
    <submittedName>
        <fullName evidence="1">Uncharacterized protein</fullName>
    </submittedName>
</protein>
<name>A0ABQ7HVF6_9MICR</name>
<dbReference type="Proteomes" id="UP001516464">
    <property type="component" value="Unassembled WGS sequence"/>
</dbReference>
<organism evidence="1 2">
    <name type="scientific">Astathelohania contejeani</name>
    <dbReference type="NCBI Taxonomy" id="164912"/>
    <lineage>
        <taxon>Eukaryota</taxon>
        <taxon>Fungi</taxon>
        <taxon>Fungi incertae sedis</taxon>
        <taxon>Microsporidia</taxon>
        <taxon>Astathelohaniidae</taxon>
        <taxon>Astathelohania</taxon>
    </lineage>
</organism>
<gene>
    <name evidence="1" type="ORF">TCON_2646</name>
</gene>